<proteinExistence type="inferred from homology"/>
<dbReference type="PROSITE" id="PS00444">
    <property type="entry name" value="POLYPRENYL_SYNTHASE_2"/>
    <property type="match status" value="1"/>
</dbReference>
<dbReference type="EMBL" id="FPHE01000029">
    <property type="protein sequence ID" value="SFV52086.1"/>
    <property type="molecule type" value="Genomic_DNA"/>
</dbReference>
<dbReference type="CDD" id="cd00685">
    <property type="entry name" value="Trans_IPPS_HT"/>
    <property type="match status" value="1"/>
</dbReference>
<reference evidence="6" key="1">
    <citation type="submission" date="2016-10" db="EMBL/GenBank/DDBJ databases">
        <authorList>
            <person name="de Groot N.N."/>
        </authorList>
    </citation>
    <scope>NUCLEOTIDE SEQUENCE</scope>
</reference>
<dbReference type="PANTHER" id="PTHR12001:SF69">
    <property type="entry name" value="ALL TRANS-POLYPRENYL-DIPHOSPHATE SYNTHASE PDSS1"/>
    <property type="match status" value="1"/>
</dbReference>
<dbReference type="Pfam" id="PF00348">
    <property type="entry name" value="polyprenyl_synt"/>
    <property type="match status" value="1"/>
</dbReference>
<keyword evidence="5" id="KW-0460">Magnesium</keyword>
<accession>A0A1W1BEW8</accession>
<evidence type="ECO:0000313" key="6">
    <source>
        <dbReference type="EMBL" id="SFV52086.1"/>
    </source>
</evidence>
<organism evidence="6">
    <name type="scientific">hydrothermal vent metagenome</name>
    <dbReference type="NCBI Taxonomy" id="652676"/>
    <lineage>
        <taxon>unclassified sequences</taxon>
        <taxon>metagenomes</taxon>
        <taxon>ecological metagenomes</taxon>
    </lineage>
</organism>
<name>A0A1W1BEW8_9ZZZZ</name>
<dbReference type="SUPFAM" id="SSF48576">
    <property type="entry name" value="Terpenoid synthases"/>
    <property type="match status" value="1"/>
</dbReference>
<dbReference type="PROSITE" id="PS00723">
    <property type="entry name" value="POLYPRENYL_SYNTHASE_1"/>
    <property type="match status" value="1"/>
</dbReference>
<dbReference type="InterPro" id="IPR008949">
    <property type="entry name" value="Isoprenoid_synthase_dom_sf"/>
</dbReference>
<evidence type="ECO:0000256" key="3">
    <source>
        <dbReference type="ARBA" id="ARBA00022679"/>
    </source>
</evidence>
<keyword evidence="4" id="KW-0479">Metal-binding</keyword>
<evidence type="ECO:0000256" key="5">
    <source>
        <dbReference type="ARBA" id="ARBA00022842"/>
    </source>
</evidence>
<dbReference type="EC" id="2.5.1.29" evidence="6"/>
<protein>
    <submittedName>
        <fullName evidence="6">Octaprenyl diphosphate synthase / Dimethylallyltransferase / (2E,6E)-farnesyl diphosphate synthase / Geranylgeranyl pyrophosphate synthetase</fullName>
        <ecNumber evidence="6">2.5.1.1</ecNumber>
        <ecNumber evidence="6">2.5.1.10</ecNumber>
        <ecNumber evidence="6">2.5.1.29</ecNumber>
        <ecNumber evidence="6">2.5.1.90</ecNumber>
    </submittedName>
</protein>
<dbReference type="EC" id="2.5.1.10" evidence="6"/>
<dbReference type="Gene3D" id="1.10.600.10">
    <property type="entry name" value="Farnesyl Diphosphate Synthase"/>
    <property type="match status" value="1"/>
</dbReference>
<dbReference type="GO" id="GO:0004161">
    <property type="term" value="F:dimethylallyltranstransferase activity"/>
    <property type="evidence" value="ECO:0007669"/>
    <property type="project" value="UniProtKB-EC"/>
</dbReference>
<dbReference type="GO" id="GO:0004337">
    <property type="term" value="F:(2E,6E)-farnesyl diphosphate synthase activity"/>
    <property type="evidence" value="ECO:0007669"/>
    <property type="project" value="UniProtKB-EC"/>
</dbReference>
<comment type="cofactor">
    <cofactor evidence="1">
        <name>Mg(2+)</name>
        <dbReference type="ChEBI" id="CHEBI:18420"/>
    </cofactor>
</comment>
<dbReference type="InterPro" id="IPR000092">
    <property type="entry name" value="Polyprenyl_synt"/>
</dbReference>
<gene>
    <name evidence="6" type="ORF">MNB_SV-12-451</name>
</gene>
<dbReference type="SFLD" id="SFLDS00005">
    <property type="entry name" value="Isoprenoid_Synthase_Type_I"/>
    <property type="match status" value="1"/>
</dbReference>
<dbReference type="PANTHER" id="PTHR12001">
    <property type="entry name" value="GERANYLGERANYL PYROPHOSPHATE SYNTHASE"/>
    <property type="match status" value="1"/>
</dbReference>
<dbReference type="GO" id="GO:0106350">
    <property type="term" value="F:all-trans-octaprenyl-diphosphate synthase activity"/>
    <property type="evidence" value="ECO:0007669"/>
    <property type="project" value="UniProtKB-EC"/>
</dbReference>
<dbReference type="EC" id="2.5.1.90" evidence="6"/>
<dbReference type="InterPro" id="IPR033749">
    <property type="entry name" value="Polyprenyl_synt_CS"/>
</dbReference>
<evidence type="ECO:0000256" key="2">
    <source>
        <dbReference type="ARBA" id="ARBA00006706"/>
    </source>
</evidence>
<dbReference type="AlphaFoldDB" id="A0A1W1BEW8"/>
<dbReference type="GO" id="GO:0008299">
    <property type="term" value="P:isoprenoid biosynthetic process"/>
    <property type="evidence" value="ECO:0007669"/>
    <property type="project" value="InterPro"/>
</dbReference>
<dbReference type="GO" id="GO:0046872">
    <property type="term" value="F:metal ion binding"/>
    <property type="evidence" value="ECO:0007669"/>
    <property type="project" value="UniProtKB-KW"/>
</dbReference>
<sequence length="299" mass="33656">MVIDAVERKIEQYVAELDDSFVSSLYRKLPHGKRLRTKLILKIAGSNLKVVKTAATVEMIHAASLLHDDVIDDANTRRGKVSVNASEGNKTAIMMGDILYSKAFFELTSISPKVAKVVSHAVVQLSLGELADVELSRKFHTDRDAYLKMLYQKTASLMEASAEAAAILAGKPREAYRKYGYNLGIAFQMIDDILDITADSQTLGKPALHDFVEGKVTLPYMYLYEKLSIDEQKKLVSLHRKRLSFQDEQWIKNKMAEYNIIEKSYAEAKKLIVEAITLMESLGEKDLSNIAKAMIEREF</sequence>
<keyword evidence="3 6" id="KW-0808">Transferase</keyword>
<comment type="similarity">
    <text evidence="2">Belongs to the FPP/GGPP synthase family.</text>
</comment>
<dbReference type="GO" id="GO:0004311">
    <property type="term" value="F:geranylgeranyl diphosphate synthase activity"/>
    <property type="evidence" value="ECO:0007669"/>
    <property type="project" value="UniProtKB-EC"/>
</dbReference>
<dbReference type="EC" id="2.5.1.1" evidence="6"/>
<evidence type="ECO:0000256" key="4">
    <source>
        <dbReference type="ARBA" id="ARBA00022723"/>
    </source>
</evidence>
<evidence type="ECO:0000256" key="1">
    <source>
        <dbReference type="ARBA" id="ARBA00001946"/>
    </source>
</evidence>